<sequence length="180" mass="20606">MTLFFFLLMGFRMPLETEKKSQSEASKPTHLDVNQDKKKNEFVSNETDSVSELGWNLIIKNAKFSHVKNLVSFANGEKYQLTKNFSFSKLWKMNSAVNSVADYKIHASYLGNLSEFDFNQCISKDTINRLRKDLMLIFKKWMQLIAKDVTNPLVFVAPSVGCICSEPDLVSSTFSFVDFT</sequence>
<feature type="signal peptide" evidence="1">
    <location>
        <begin position="1"/>
        <end position="17"/>
    </location>
</feature>
<proteinExistence type="predicted"/>
<name>A0ABD2PVD7_9PLAT</name>
<gene>
    <name evidence="2" type="ORF">Ciccas_009988</name>
</gene>
<accession>A0ABD2PVD7</accession>
<dbReference type="EMBL" id="JBJKFK010002236">
    <property type="protein sequence ID" value="KAL3311429.1"/>
    <property type="molecule type" value="Genomic_DNA"/>
</dbReference>
<keyword evidence="3" id="KW-1185">Reference proteome</keyword>
<comment type="caution">
    <text evidence="2">The sequence shown here is derived from an EMBL/GenBank/DDBJ whole genome shotgun (WGS) entry which is preliminary data.</text>
</comment>
<dbReference type="Proteomes" id="UP001626550">
    <property type="component" value="Unassembled WGS sequence"/>
</dbReference>
<evidence type="ECO:0000313" key="3">
    <source>
        <dbReference type="Proteomes" id="UP001626550"/>
    </source>
</evidence>
<feature type="chain" id="PRO_5044836933" evidence="1">
    <location>
        <begin position="18"/>
        <end position="180"/>
    </location>
</feature>
<reference evidence="2 3" key="1">
    <citation type="submission" date="2024-11" db="EMBL/GenBank/DDBJ databases">
        <title>Adaptive evolution of stress response genes in parasites aligns with host niche diversity.</title>
        <authorList>
            <person name="Hahn C."/>
            <person name="Resl P."/>
        </authorList>
    </citation>
    <scope>NUCLEOTIDE SEQUENCE [LARGE SCALE GENOMIC DNA]</scope>
    <source>
        <strain evidence="2">EGGRZ-B1_66</strain>
        <tissue evidence="2">Body</tissue>
    </source>
</reference>
<protein>
    <submittedName>
        <fullName evidence="2">Uncharacterized protein</fullName>
    </submittedName>
</protein>
<organism evidence="2 3">
    <name type="scientific">Cichlidogyrus casuarinus</name>
    <dbReference type="NCBI Taxonomy" id="1844966"/>
    <lineage>
        <taxon>Eukaryota</taxon>
        <taxon>Metazoa</taxon>
        <taxon>Spiralia</taxon>
        <taxon>Lophotrochozoa</taxon>
        <taxon>Platyhelminthes</taxon>
        <taxon>Monogenea</taxon>
        <taxon>Monopisthocotylea</taxon>
        <taxon>Dactylogyridea</taxon>
        <taxon>Ancyrocephalidae</taxon>
        <taxon>Cichlidogyrus</taxon>
    </lineage>
</organism>
<evidence type="ECO:0000256" key="1">
    <source>
        <dbReference type="SAM" id="SignalP"/>
    </source>
</evidence>
<dbReference type="AlphaFoldDB" id="A0ABD2PVD7"/>
<evidence type="ECO:0000313" key="2">
    <source>
        <dbReference type="EMBL" id="KAL3311429.1"/>
    </source>
</evidence>
<keyword evidence="1" id="KW-0732">Signal</keyword>